<evidence type="ECO:0000313" key="2">
    <source>
        <dbReference type="EMBL" id="PKR78758.1"/>
    </source>
</evidence>
<evidence type="ECO:0000313" key="3">
    <source>
        <dbReference type="Proteomes" id="UP000243524"/>
    </source>
</evidence>
<dbReference type="OrthoDB" id="2679649at2"/>
<organism evidence="2 3">
    <name type="scientific">Halalkalibacillus sediminis</name>
    <dbReference type="NCBI Taxonomy" id="2018042"/>
    <lineage>
        <taxon>Bacteria</taxon>
        <taxon>Bacillati</taxon>
        <taxon>Bacillota</taxon>
        <taxon>Bacilli</taxon>
        <taxon>Bacillales</taxon>
        <taxon>Bacillaceae</taxon>
        <taxon>Halalkalibacillus</taxon>
    </lineage>
</organism>
<dbReference type="EMBL" id="PJNH01000001">
    <property type="protein sequence ID" value="PKR78758.1"/>
    <property type="molecule type" value="Genomic_DNA"/>
</dbReference>
<proteinExistence type="predicted"/>
<keyword evidence="1" id="KW-1133">Transmembrane helix</keyword>
<comment type="caution">
    <text evidence="2">The sequence shown here is derived from an EMBL/GenBank/DDBJ whole genome shotgun (WGS) entry which is preliminary data.</text>
</comment>
<keyword evidence="1" id="KW-0812">Transmembrane</keyword>
<accession>A0A2I0QWR6</accession>
<dbReference type="RefSeq" id="WP_101330501.1">
    <property type="nucleotide sequence ID" value="NZ_PJNH01000001.1"/>
</dbReference>
<feature type="transmembrane region" description="Helical" evidence="1">
    <location>
        <begin position="51"/>
        <end position="74"/>
    </location>
</feature>
<evidence type="ECO:0000256" key="1">
    <source>
        <dbReference type="SAM" id="Phobius"/>
    </source>
</evidence>
<feature type="transmembrane region" description="Helical" evidence="1">
    <location>
        <begin position="12"/>
        <end position="39"/>
    </location>
</feature>
<protein>
    <submittedName>
        <fullName evidence="2">Uncharacterized protein</fullName>
    </submittedName>
</protein>
<gene>
    <name evidence="2" type="ORF">CEY16_03100</name>
</gene>
<feature type="transmembrane region" description="Helical" evidence="1">
    <location>
        <begin position="106"/>
        <end position="127"/>
    </location>
</feature>
<dbReference type="AlphaFoldDB" id="A0A2I0QWR6"/>
<name>A0A2I0QWR6_9BACI</name>
<sequence>MNTKDFTFIALRILAVYILIQSLMDLSHIANFFILPIFYENLQGMVQKDVINILLQLGPFLVQLGMSIVIWLYAGKLSRFFLPKQENSVNQGDPDQNQPSLTAHQFQVAAVSVVGLAFIVHTLPTFLPLAQSWLSFQEVGMEYANEKVKGELLFSFLEKLLRLALGFVLFFGSKGIVWLFNKATGTI</sequence>
<keyword evidence="3" id="KW-1185">Reference proteome</keyword>
<feature type="transmembrane region" description="Helical" evidence="1">
    <location>
        <begin position="160"/>
        <end position="180"/>
    </location>
</feature>
<reference evidence="2 3" key="1">
    <citation type="submission" date="2017-06" db="EMBL/GenBank/DDBJ databases">
        <title>the draft geome sequence of Illustriluteabacillus marina B3227.</title>
        <authorList>
            <person name="He R.-H."/>
            <person name="Du Z.-J."/>
        </authorList>
    </citation>
    <scope>NUCLEOTIDE SEQUENCE [LARGE SCALE GENOMIC DNA]</scope>
    <source>
        <strain evidence="2 3">B3227</strain>
    </source>
</reference>
<keyword evidence="1" id="KW-0472">Membrane</keyword>
<dbReference type="Proteomes" id="UP000243524">
    <property type="component" value="Unassembled WGS sequence"/>
</dbReference>